<sequence>MTDLEVSSTEAIADWIETSVLVSASGHFGRDKLDDLALAEIGATPMRVSMAIDAMARRASVLGDSYPFVVSDIAILRRKCRHAATYAALLFLTPSSVARQTVRASETAVMGELLEEISEAALANFWGQGGSALSFGYPSKHGRPEAFDQAVVWLAGKIGLEAGRGYRPPRRKDGGVDVVAWRQFADRRAGFPVALAQCTIQAETFTKTTDIDLRLWSSWLAMDSDPLSMLVIPGTIRSAGPDWRQLTTVVMVIDRIRLMDLLGRGTDDGRDIDWSTETAAALRAVLGAAEL</sequence>
<organism evidence="1 2">
    <name type="scientific">Nocardioides agri</name>
    <dbReference type="NCBI Taxonomy" id="2682843"/>
    <lineage>
        <taxon>Bacteria</taxon>
        <taxon>Bacillati</taxon>
        <taxon>Actinomycetota</taxon>
        <taxon>Actinomycetes</taxon>
        <taxon>Propionibacteriales</taxon>
        <taxon>Nocardioidaceae</taxon>
        <taxon>Nocardioides</taxon>
    </lineage>
</organism>
<comment type="caution">
    <text evidence="1">The sequence shown here is derived from an EMBL/GenBank/DDBJ whole genome shotgun (WGS) entry which is preliminary data.</text>
</comment>
<gene>
    <name evidence="1" type="ORF">GON03_12140</name>
</gene>
<name>A0A6L6XWP5_9ACTN</name>
<dbReference type="AlphaFoldDB" id="A0A6L6XWP5"/>
<protein>
    <submittedName>
        <fullName evidence="1">Uncharacterized protein</fullName>
    </submittedName>
</protein>
<dbReference type="RefSeq" id="WP_157342766.1">
    <property type="nucleotide sequence ID" value="NZ_WSEK01000004.1"/>
</dbReference>
<evidence type="ECO:0000313" key="2">
    <source>
        <dbReference type="Proteomes" id="UP000473525"/>
    </source>
</evidence>
<accession>A0A6L6XWP5</accession>
<evidence type="ECO:0000313" key="1">
    <source>
        <dbReference type="EMBL" id="MVQ49935.1"/>
    </source>
</evidence>
<reference evidence="1 2" key="1">
    <citation type="submission" date="2019-12" db="EMBL/GenBank/DDBJ databases">
        <authorList>
            <person name="Huq M.A."/>
        </authorList>
    </citation>
    <scope>NUCLEOTIDE SEQUENCE [LARGE SCALE GENOMIC DNA]</scope>
    <source>
        <strain evidence="1 2">MAH-18</strain>
    </source>
</reference>
<proteinExistence type="predicted"/>
<dbReference type="Proteomes" id="UP000473525">
    <property type="component" value="Unassembled WGS sequence"/>
</dbReference>
<keyword evidence="2" id="KW-1185">Reference proteome</keyword>
<dbReference type="EMBL" id="WSEK01000004">
    <property type="protein sequence ID" value="MVQ49935.1"/>
    <property type="molecule type" value="Genomic_DNA"/>
</dbReference>